<sequence>MGMFKTQGWTDRGSRRVMTEKLKHPTATPGPK</sequence>
<dbReference type="AlphaFoldDB" id="A0A081REP9"/>
<gene>
    <name evidence="2" type="ORF">BV95_02072</name>
</gene>
<proteinExistence type="predicted"/>
<comment type="caution">
    <text evidence="2">The sequence shown here is derived from an EMBL/GenBank/DDBJ whole genome shotgun (WGS) entry which is preliminary data.</text>
</comment>
<name>A0A081REP9_SPHCR</name>
<accession>A0A081REP9</accession>
<protein>
    <submittedName>
        <fullName evidence="2">Uncharacterized protein</fullName>
    </submittedName>
</protein>
<feature type="compositionally biased region" description="Basic and acidic residues" evidence="1">
    <location>
        <begin position="12"/>
        <end position="23"/>
    </location>
</feature>
<dbReference type="EMBL" id="JFHR01000019">
    <property type="protein sequence ID" value="KEQ53672.1"/>
    <property type="molecule type" value="Genomic_DNA"/>
</dbReference>
<dbReference type="Proteomes" id="UP000028411">
    <property type="component" value="Unassembled WGS sequence"/>
</dbReference>
<evidence type="ECO:0000313" key="3">
    <source>
        <dbReference type="Proteomes" id="UP000028411"/>
    </source>
</evidence>
<evidence type="ECO:0000256" key="1">
    <source>
        <dbReference type="SAM" id="MobiDB-lite"/>
    </source>
</evidence>
<feature type="region of interest" description="Disordered" evidence="1">
    <location>
        <begin position="1"/>
        <end position="32"/>
    </location>
</feature>
<reference evidence="2 3" key="1">
    <citation type="submission" date="2014-02" db="EMBL/GenBank/DDBJ databases">
        <title>Whole genome sequence of Sphingobium chlorophenolicum NBRC 16172.</title>
        <authorList>
            <person name="Gan H.M."/>
            <person name="Gan H.Y."/>
            <person name="Chew T.H."/>
            <person name="Savka M.A."/>
        </authorList>
    </citation>
    <scope>NUCLEOTIDE SEQUENCE [LARGE SCALE GENOMIC DNA]</scope>
    <source>
        <strain evidence="2 3">NBRC 16172</strain>
    </source>
</reference>
<organism evidence="2 3">
    <name type="scientific">Sphingobium chlorophenolicum</name>
    <dbReference type="NCBI Taxonomy" id="46429"/>
    <lineage>
        <taxon>Bacteria</taxon>
        <taxon>Pseudomonadati</taxon>
        <taxon>Pseudomonadota</taxon>
        <taxon>Alphaproteobacteria</taxon>
        <taxon>Sphingomonadales</taxon>
        <taxon>Sphingomonadaceae</taxon>
        <taxon>Sphingobium</taxon>
    </lineage>
</organism>
<evidence type="ECO:0000313" key="2">
    <source>
        <dbReference type="EMBL" id="KEQ53672.1"/>
    </source>
</evidence>